<keyword evidence="2" id="KW-1185">Reference proteome</keyword>
<accession>A0ABR1CF78</accession>
<dbReference type="Proteomes" id="UP001303046">
    <property type="component" value="Unassembled WGS sequence"/>
</dbReference>
<reference evidence="1 2" key="1">
    <citation type="submission" date="2023-08" db="EMBL/GenBank/DDBJ databases">
        <title>A Necator americanus chromosomal reference genome.</title>
        <authorList>
            <person name="Ilik V."/>
            <person name="Petrzelkova K.J."/>
            <person name="Pardy F."/>
            <person name="Fuh T."/>
            <person name="Niatou-Singa F.S."/>
            <person name="Gouil Q."/>
            <person name="Baker L."/>
            <person name="Ritchie M.E."/>
            <person name="Jex A.R."/>
            <person name="Gazzola D."/>
            <person name="Li H."/>
            <person name="Toshio Fujiwara R."/>
            <person name="Zhan B."/>
            <person name="Aroian R.V."/>
            <person name="Pafco B."/>
            <person name="Schwarz E.M."/>
        </authorList>
    </citation>
    <scope>NUCLEOTIDE SEQUENCE [LARGE SCALE GENOMIC DNA]</scope>
    <source>
        <strain evidence="1 2">Aroian</strain>
        <tissue evidence="1">Whole animal</tissue>
    </source>
</reference>
<organism evidence="1 2">
    <name type="scientific">Necator americanus</name>
    <name type="common">Human hookworm</name>
    <dbReference type="NCBI Taxonomy" id="51031"/>
    <lineage>
        <taxon>Eukaryota</taxon>
        <taxon>Metazoa</taxon>
        <taxon>Ecdysozoa</taxon>
        <taxon>Nematoda</taxon>
        <taxon>Chromadorea</taxon>
        <taxon>Rhabditida</taxon>
        <taxon>Rhabditina</taxon>
        <taxon>Rhabditomorpha</taxon>
        <taxon>Strongyloidea</taxon>
        <taxon>Ancylostomatidae</taxon>
        <taxon>Bunostominae</taxon>
        <taxon>Necator</taxon>
    </lineage>
</organism>
<dbReference type="EMBL" id="JAVFWL010000002">
    <property type="protein sequence ID" value="KAK6737102.1"/>
    <property type="molecule type" value="Genomic_DNA"/>
</dbReference>
<name>A0ABR1CF78_NECAM</name>
<evidence type="ECO:0000313" key="1">
    <source>
        <dbReference type="EMBL" id="KAK6737102.1"/>
    </source>
</evidence>
<protein>
    <submittedName>
        <fullName evidence="1">Uncharacterized protein</fullName>
    </submittedName>
</protein>
<gene>
    <name evidence="1" type="primary">Necator_chrII.g7457</name>
    <name evidence="1" type="ORF">RB195_019663</name>
</gene>
<evidence type="ECO:0000313" key="2">
    <source>
        <dbReference type="Proteomes" id="UP001303046"/>
    </source>
</evidence>
<proteinExistence type="predicted"/>
<sequence>MINNSACNYYIRLWKDKRTPTPSSFPSRAIQYDLIVFLTQIRRGGVSLQGLAIHRTNIIRADEVGYMRAISVRGDRDPLEWYRALVNVAEIGCEANALCLLSKKTMEEQTMG</sequence>
<comment type="caution">
    <text evidence="1">The sequence shown here is derived from an EMBL/GenBank/DDBJ whole genome shotgun (WGS) entry which is preliminary data.</text>
</comment>